<organism evidence="2 3">
    <name type="scientific">Dankookia rubra</name>
    <dbReference type="NCBI Taxonomy" id="1442381"/>
    <lineage>
        <taxon>Bacteria</taxon>
        <taxon>Pseudomonadati</taxon>
        <taxon>Pseudomonadota</taxon>
        <taxon>Alphaproteobacteria</taxon>
        <taxon>Acetobacterales</taxon>
        <taxon>Roseomonadaceae</taxon>
        <taxon>Dankookia</taxon>
    </lineage>
</organism>
<keyword evidence="1" id="KW-0732">Signal</keyword>
<evidence type="ECO:0000313" key="3">
    <source>
        <dbReference type="Proteomes" id="UP000295096"/>
    </source>
</evidence>
<name>A0A4R5QE18_9PROT</name>
<dbReference type="OrthoDB" id="5948508at2"/>
<reference evidence="2 3" key="1">
    <citation type="journal article" date="2016" name="J. Microbiol.">
        <title>Dankookia rubra gen. nov., sp. nov., an alphaproteobacterium isolated from sediment of a shallow stream.</title>
        <authorList>
            <person name="Kim W.H."/>
            <person name="Kim D.H."/>
            <person name="Kang K."/>
            <person name="Ahn T.Y."/>
        </authorList>
    </citation>
    <scope>NUCLEOTIDE SEQUENCE [LARGE SCALE GENOMIC DNA]</scope>
    <source>
        <strain evidence="2 3">JCM30602</strain>
    </source>
</reference>
<protein>
    <recommendedName>
        <fullName evidence="4">Transporter</fullName>
    </recommendedName>
</protein>
<dbReference type="Proteomes" id="UP000295096">
    <property type="component" value="Unassembled WGS sequence"/>
</dbReference>
<dbReference type="PROSITE" id="PS51257">
    <property type="entry name" value="PROKAR_LIPOPROTEIN"/>
    <property type="match status" value="1"/>
</dbReference>
<evidence type="ECO:0008006" key="4">
    <source>
        <dbReference type="Google" id="ProtNLM"/>
    </source>
</evidence>
<accession>A0A4R5QE18</accession>
<sequence length="246" mass="26916">MRRAALAFALTLLACGAEAAVFDEFQVFDGRITEPGSVDLNLHLNAGRRGILDGQGAPRNGGLLTAEIGYATAPWHEVAVYLPVAREFSGDTFGGGFKLRNSFVTPGAADRPLAAGLDVEIRHQSYRFSSTDWALTLRPILDFRSGPWQLILNPAVEFPLGRDGPIFAPAMRGVRRVAETVWLGLEHYMDFDRIDRPAKPSGQAHQLFVTTDFKVGEKLGLHFGLGHGLTHASDRWAGKFILSVDF</sequence>
<dbReference type="RefSeq" id="WP_133289765.1">
    <property type="nucleotide sequence ID" value="NZ_SMSJ01000021.1"/>
</dbReference>
<proteinExistence type="predicted"/>
<feature type="chain" id="PRO_5020936529" description="Transporter" evidence="1">
    <location>
        <begin position="20"/>
        <end position="246"/>
    </location>
</feature>
<comment type="caution">
    <text evidence="2">The sequence shown here is derived from an EMBL/GenBank/DDBJ whole genome shotgun (WGS) entry which is preliminary data.</text>
</comment>
<keyword evidence="3" id="KW-1185">Reference proteome</keyword>
<evidence type="ECO:0000256" key="1">
    <source>
        <dbReference type="SAM" id="SignalP"/>
    </source>
</evidence>
<dbReference type="EMBL" id="SMSJ01000021">
    <property type="protein sequence ID" value="TDH61442.1"/>
    <property type="molecule type" value="Genomic_DNA"/>
</dbReference>
<feature type="signal peptide" evidence="1">
    <location>
        <begin position="1"/>
        <end position="19"/>
    </location>
</feature>
<gene>
    <name evidence="2" type="ORF">E2C06_16800</name>
</gene>
<dbReference type="AlphaFoldDB" id="A0A4R5QE18"/>
<evidence type="ECO:0000313" key="2">
    <source>
        <dbReference type="EMBL" id="TDH61442.1"/>
    </source>
</evidence>